<dbReference type="Proteomes" id="UP000294933">
    <property type="component" value="Unassembled WGS sequence"/>
</dbReference>
<dbReference type="VEuPathDB" id="FungiDB:BD410DRAFT_132246"/>
<evidence type="ECO:0000313" key="1">
    <source>
        <dbReference type="EMBL" id="TDL24005.1"/>
    </source>
</evidence>
<reference evidence="1 2" key="1">
    <citation type="submission" date="2018-06" db="EMBL/GenBank/DDBJ databases">
        <title>A transcriptomic atlas of mushroom development highlights an independent origin of complex multicellularity.</title>
        <authorList>
            <consortium name="DOE Joint Genome Institute"/>
            <person name="Krizsan K."/>
            <person name="Almasi E."/>
            <person name="Merenyi Z."/>
            <person name="Sahu N."/>
            <person name="Viragh M."/>
            <person name="Koszo T."/>
            <person name="Mondo S."/>
            <person name="Kiss B."/>
            <person name="Balint B."/>
            <person name="Kues U."/>
            <person name="Barry K."/>
            <person name="Hegedus J.C."/>
            <person name="Henrissat B."/>
            <person name="Johnson J."/>
            <person name="Lipzen A."/>
            <person name="Ohm R."/>
            <person name="Nagy I."/>
            <person name="Pangilinan J."/>
            <person name="Yan J."/>
            <person name="Xiong Y."/>
            <person name="Grigoriev I.V."/>
            <person name="Hibbett D.S."/>
            <person name="Nagy L.G."/>
        </authorList>
    </citation>
    <scope>NUCLEOTIDE SEQUENCE [LARGE SCALE GENOMIC DNA]</scope>
    <source>
        <strain evidence="1 2">SZMC22713</strain>
    </source>
</reference>
<gene>
    <name evidence="1" type="ORF">BD410DRAFT_132246</name>
</gene>
<organism evidence="1 2">
    <name type="scientific">Rickenella mellea</name>
    <dbReference type="NCBI Taxonomy" id="50990"/>
    <lineage>
        <taxon>Eukaryota</taxon>
        <taxon>Fungi</taxon>
        <taxon>Dikarya</taxon>
        <taxon>Basidiomycota</taxon>
        <taxon>Agaricomycotina</taxon>
        <taxon>Agaricomycetes</taxon>
        <taxon>Hymenochaetales</taxon>
        <taxon>Rickenellaceae</taxon>
        <taxon>Rickenella</taxon>
    </lineage>
</organism>
<accession>A0A4Y7Q971</accession>
<proteinExistence type="predicted"/>
<sequence length="132" mass="15176">MSNIVRRRHTVRGAWPYLELTVLLPHGVLVLSSFWISRSIGLYGGNIESFHFGGRYYPIITNSRADHLPIVHIRGGLAHVNSSQRWSLCNTIQLMHSAYNHEKIIARPHQPPVRHDFIHLVKVTAIPIIYRL</sequence>
<protein>
    <submittedName>
        <fullName evidence="1">Uncharacterized protein</fullName>
    </submittedName>
</protein>
<dbReference type="AlphaFoldDB" id="A0A4Y7Q971"/>
<dbReference type="EMBL" id="ML170168">
    <property type="protein sequence ID" value="TDL24005.1"/>
    <property type="molecule type" value="Genomic_DNA"/>
</dbReference>
<name>A0A4Y7Q971_9AGAM</name>
<keyword evidence="2" id="KW-1185">Reference proteome</keyword>
<evidence type="ECO:0000313" key="2">
    <source>
        <dbReference type="Proteomes" id="UP000294933"/>
    </source>
</evidence>